<dbReference type="EMBL" id="UYYA01004198">
    <property type="protein sequence ID" value="VDM60333.1"/>
    <property type="molecule type" value="Genomic_DNA"/>
</dbReference>
<evidence type="ECO:0000313" key="3">
    <source>
        <dbReference type="Proteomes" id="UP000267027"/>
    </source>
</evidence>
<feature type="region of interest" description="Disordered" evidence="1">
    <location>
        <begin position="18"/>
        <end position="48"/>
    </location>
</feature>
<keyword evidence="3" id="KW-1185">Reference proteome</keyword>
<protein>
    <submittedName>
        <fullName evidence="4">Ovule protein</fullName>
    </submittedName>
</protein>
<proteinExistence type="predicted"/>
<reference evidence="2 3" key="2">
    <citation type="submission" date="2018-11" db="EMBL/GenBank/DDBJ databases">
        <authorList>
            <consortium name="Pathogen Informatics"/>
        </authorList>
    </citation>
    <scope>NUCLEOTIDE SEQUENCE [LARGE SCALE GENOMIC DNA]</scope>
    <source>
        <strain evidence="2 3">Costa Rica</strain>
    </source>
</reference>
<evidence type="ECO:0000313" key="2">
    <source>
        <dbReference type="EMBL" id="VDM60333.1"/>
    </source>
</evidence>
<evidence type="ECO:0000313" key="4">
    <source>
        <dbReference type="WBParaSite" id="ACOC_0000874701-mRNA-1"/>
    </source>
</evidence>
<dbReference type="AlphaFoldDB" id="A0A0R3PST2"/>
<dbReference type="Proteomes" id="UP000267027">
    <property type="component" value="Unassembled WGS sequence"/>
</dbReference>
<gene>
    <name evidence="2" type="ORF">ACOC_LOCUS8748</name>
</gene>
<organism evidence="4">
    <name type="scientific">Angiostrongylus costaricensis</name>
    <name type="common">Nematode worm</name>
    <dbReference type="NCBI Taxonomy" id="334426"/>
    <lineage>
        <taxon>Eukaryota</taxon>
        <taxon>Metazoa</taxon>
        <taxon>Ecdysozoa</taxon>
        <taxon>Nematoda</taxon>
        <taxon>Chromadorea</taxon>
        <taxon>Rhabditida</taxon>
        <taxon>Rhabditina</taxon>
        <taxon>Rhabditomorpha</taxon>
        <taxon>Strongyloidea</taxon>
        <taxon>Metastrongylidae</taxon>
        <taxon>Angiostrongylus</taxon>
    </lineage>
</organism>
<accession>A0A0R3PST2</accession>
<sequence>MHTTNASFNAIVIDEKNEKVEAGANDEMHEEEESEMASRPGVDTKNAGHFVHEDPEVLEEDSVKTALSISTLPEKVGIDKMMCFLQSE</sequence>
<reference evidence="4" key="1">
    <citation type="submission" date="2016-04" db="UniProtKB">
        <authorList>
            <consortium name="WormBaseParasite"/>
        </authorList>
    </citation>
    <scope>IDENTIFICATION</scope>
</reference>
<dbReference type="WBParaSite" id="ACOC_0000874701-mRNA-1">
    <property type="protein sequence ID" value="ACOC_0000874701-mRNA-1"/>
    <property type="gene ID" value="ACOC_0000874701"/>
</dbReference>
<evidence type="ECO:0000256" key="1">
    <source>
        <dbReference type="SAM" id="MobiDB-lite"/>
    </source>
</evidence>
<name>A0A0R3PST2_ANGCS</name>